<evidence type="ECO:0000313" key="2">
    <source>
        <dbReference type="EMBL" id="KAK0754104.1"/>
    </source>
</evidence>
<dbReference type="EMBL" id="JAUKUD010000001">
    <property type="protein sequence ID" value="KAK0754104.1"/>
    <property type="molecule type" value="Genomic_DNA"/>
</dbReference>
<dbReference type="AlphaFoldDB" id="A0AA40FAB8"/>
<evidence type="ECO:0000256" key="1">
    <source>
        <dbReference type="SAM" id="MobiDB-lite"/>
    </source>
</evidence>
<gene>
    <name evidence="2" type="ORF">B0T18DRAFT_398488</name>
</gene>
<reference evidence="2" key="1">
    <citation type="submission" date="2023-06" db="EMBL/GenBank/DDBJ databases">
        <title>Genome-scale phylogeny and comparative genomics of the fungal order Sordariales.</title>
        <authorList>
            <consortium name="Lawrence Berkeley National Laboratory"/>
            <person name="Hensen N."/>
            <person name="Bonometti L."/>
            <person name="Westerberg I."/>
            <person name="Brannstrom I.O."/>
            <person name="Guillou S."/>
            <person name="Cros-Aarteil S."/>
            <person name="Calhoun S."/>
            <person name="Haridas S."/>
            <person name="Kuo A."/>
            <person name="Mondo S."/>
            <person name="Pangilinan J."/>
            <person name="Riley R."/>
            <person name="LaButti K."/>
            <person name="Andreopoulos B."/>
            <person name="Lipzen A."/>
            <person name="Chen C."/>
            <person name="Yanf M."/>
            <person name="Daum C."/>
            <person name="Ng V."/>
            <person name="Clum A."/>
            <person name="Steindorff A."/>
            <person name="Ohm R."/>
            <person name="Martin F."/>
            <person name="Silar P."/>
            <person name="Natvig D."/>
            <person name="Lalanne C."/>
            <person name="Gautier V."/>
            <person name="Ament-velasquez S.L."/>
            <person name="Kruys A."/>
            <person name="Hutchinson M.I."/>
            <person name="Powell A.J."/>
            <person name="Barry K."/>
            <person name="Miller A.N."/>
            <person name="Grigoriev I.V."/>
            <person name="Debuchy R."/>
            <person name="Gladieux P."/>
            <person name="Thoren M.H."/>
            <person name="Johannesson H."/>
        </authorList>
    </citation>
    <scope>NUCLEOTIDE SEQUENCE</scope>
    <source>
        <strain evidence="2">SMH3187-1</strain>
    </source>
</reference>
<organism evidence="2 3">
    <name type="scientific">Schizothecium vesticola</name>
    <dbReference type="NCBI Taxonomy" id="314040"/>
    <lineage>
        <taxon>Eukaryota</taxon>
        <taxon>Fungi</taxon>
        <taxon>Dikarya</taxon>
        <taxon>Ascomycota</taxon>
        <taxon>Pezizomycotina</taxon>
        <taxon>Sordariomycetes</taxon>
        <taxon>Sordariomycetidae</taxon>
        <taxon>Sordariales</taxon>
        <taxon>Schizotheciaceae</taxon>
        <taxon>Schizothecium</taxon>
    </lineage>
</organism>
<protein>
    <submittedName>
        <fullName evidence="2">Uncharacterized protein</fullName>
    </submittedName>
</protein>
<feature type="compositionally biased region" description="Polar residues" evidence="1">
    <location>
        <begin position="16"/>
        <end position="46"/>
    </location>
</feature>
<proteinExistence type="predicted"/>
<name>A0AA40FAB8_9PEZI</name>
<comment type="caution">
    <text evidence="2">The sequence shown here is derived from an EMBL/GenBank/DDBJ whole genome shotgun (WGS) entry which is preliminary data.</text>
</comment>
<feature type="region of interest" description="Disordered" evidence="1">
    <location>
        <begin position="16"/>
        <end position="69"/>
    </location>
</feature>
<feature type="compositionally biased region" description="Basic and acidic residues" evidence="1">
    <location>
        <begin position="59"/>
        <end position="69"/>
    </location>
</feature>
<keyword evidence="3" id="KW-1185">Reference proteome</keyword>
<accession>A0AA40FAB8</accession>
<sequence length="69" mass="7582">MYISTSSVALSFLNFTSLDPSSDPATLYRSNTPCTTSRPTRHNSPTRLGCSRHTPSSIDKTRPGREPPE</sequence>
<evidence type="ECO:0000313" key="3">
    <source>
        <dbReference type="Proteomes" id="UP001172155"/>
    </source>
</evidence>
<dbReference type="Proteomes" id="UP001172155">
    <property type="component" value="Unassembled WGS sequence"/>
</dbReference>